<feature type="transmembrane region" description="Helical" evidence="1">
    <location>
        <begin position="39"/>
        <end position="61"/>
    </location>
</feature>
<comment type="caution">
    <text evidence="3">The sequence shown here is derived from an EMBL/GenBank/DDBJ whole genome shotgun (WGS) entry which is preliminary data.</text>
</comment>
<dbReference type="RefSeq" id="WP_134213752.1">
    <property type="nucleotide sequence ID" value="NZ_QFFZ01000018.1"/>
</dbReference>
<feature type="transmembrane region" description="Helical" evidence="1">
    <location>
        <begin position="12"/>
        <end position="33"/>
    </location>
</feature>
<evidence type="ECO:0000313" key="3">
    <source>
        <dbReference type="EMBL" id="TEB11032.1"/>
    </source>
</evidence>
<keyword evidence="4" id="KW-1185">Reference proteome</keyword>
<feature type="domain" description="DUF5652" evidence="2">
    <location>
        <begin position="6"/>
        <end position="68"/>
    </location>
</feature>
<evidence type="ECO:0000313" key="4">
    <source>
        <dbReference type="Proteomes" id="UP000297597"/>
    </source>
</evidence>
<dbReference type="Proteomes" id="UP000297597">
    <property type="component" value="Unassembled WGS sequence"/>
</dbReference>
<accession>A0A4Y7RQS4</accession>
<name>A0A4Y7RQS4_9FIRM</name>
<keyword evidence="1" id="KW-0812">Transmembrane</keyword>
<dbReference type="InterPro" id="IPR043712">
    <property type="entry name" value="DUF5652"/>
</dbReference>
<proteinExistence type="predicted"/>
<keyword evidence="1" id="KW-1133">Transmembrane helix</keyword>
<evidence type="ECO:0000259" key="2">
    <source>
        <dbReference type="Pfam" id="PF18893"/>
    </source>
</evidence>
<keyword evidence="1" id="KW-0472">Membrane</keyword>
<evidence type="ECO:0000256" key="1">
    <source>
        <dbReference type="SAM" id="Phobius"/>
    </source>
</evidence>
<reference evidence="3 4" key="1">
    <citation type="journal article" date="2018" name="Environ. Microbiol.">
        <title>Novel energy conservation strategies and behaviour of Pelotomaculum schinkii driving syntrophic propionate catabolism.</title>
        <authorList>
            <person name="Hidalgo-Ahumada C.A.P."/>
            <person name="Nobu M.K."/>
            <person name="Narihiro T."/>
            <person name="Tamaki H."/>
            <person name="Liu W.T."/>
            <person name="Kamagata Y."/>
            <person name="Stams A.J.M."/>
            <person name="Imachi H."/>
            <person name="Sousa D.Z."/>
        </authorList>
    </citation>
    <scope>NUCLEOTIDE SEQUENCE [LARGE SCALE GENOMIC DNA]</scope>
    <source>
        <strain evidence="3 4">MGP</strain>
    </source>
</reference>
<organism evidence="3 4">
    <name type="scientific">Pelotomaculum propionicicum</name>
    <dbReference type="NCBI Taxonomy" id="258475"/>
    <lineage>
        <taxon>Bacteria</taxon>
        <taxon>Bacillati</taxon>
        <taxon>Bacillota</taxon>
        <taxon>Clostridia</taxon>
        <taxon>Eubacteriales</taxon>
        <taxon>Desulfotomaculaceae</taxon>
        <taxon>Pelotomaculum</taxon>
    </lineage>
</organism>
<dbReference type="AlphaFoldDB" id="A0A4Y7RQS4"/>
<protein>
    <recommendedName>
        <fullName evidence="2">DUF5652 domain-containing protein</fullName>
    </recommendedName>
</protein>
<dbReference type="EMBL" id="QFFZ01000018">
    <property type="protein sequence ID" value="TEB11032.1"/>
    <property type="molecule type" value="Genomic_DNA"/>
</dbReference>
<dbReference type="Pfam" id="PF18893">
    <property type="entry name" value="DUF5652"/>
    <property type="match status" value="1"/>
</dbReference>
<sequence length="69" mass="8082">MNAAAEFLQSNPLLFAIVVVWSIIWKAIALWNAARNNQLAWYIVLIIVNTVGILEIIYLLFYRKKRSRF</sequence>
<dbReference type="OrthoDB" id="5119798at2"/>
<gene>
    <name evidence="3" type="ORF">Pmgp_01904</name>
</gene>